<dbReference type="Proteomes" id="UP001595548">
    <property type="component" value="Unassembled WGS sequence"/>
</dbReference>
<organism evidence="1 2">
    <name type="scientific">Gilvimarinus japonicus</name>
    <dbReference type="NCBI Taxonomy" id="1796469"/>
    <lineage>
        <taxon>Bacteria</taxon>
        <taxon>Pseudomonadati</taxon>
        <taxon>Pseudomonadota</taxon>
        <taxon>Gammaproteobacteria</taxon>
        <taxon>Cellvibrionales</taxon>
        <taxon>Cellvibrionaceae</taxon>
        <taxon>Gilvimarinus</taxon>
    </lineage>
</organism>
<proteinExistence type="predicted"/>
<sequence>MMLLTGRLTLLMLVLVPVSLIADTVTYWDWGHSPKRDSYQYALLQKVLEVTVATHGPFSLSRVPQELSTSRARREINNGSLIRVRAGPYIPAEMVDDPAEVNRPVKTPIMFNLLGFQRLILQRKDLPKLQGKGTLTDLKPFTIGLGKGWVDVDIYRHNGFTVNDGAHVTTLLAMLEQGRFDLMPATLMDYTEALARASEPENLVMAPNLVIHYPFPWVFYVGINDSSLSERIAAGLDLLLASGELQELFEANFSDELEFLNQKGLITVTLENPYLSDDFSFHKFPGLIP</sequence>
<protein>
    <recommendedName>
        <fullName evidence="3">Solute-binding protein family 3/N-terminal domain-containing protein</fullName>
    </recommendedName>
</protein>
<dbReference type="SUPFAM" id="SSF53850">
    <property type="entry name" value="Periplasmic binding protein-like II"/>
    <property type="match status" value="1"/>
</dbReference>
<dbReference type="EMBL" id="JBHRTL010000001">
    <property type="protein sequence ID" value="MFC3153673.1"/>
    <property type="molecule type" value="Genomic_DNA"/>
</dbReference>
<evidence type="ECO:0008006" key="3">
    <source>
        <dbReference type="Google" id="ProtNLM"/>
    </source>
</evidence>
<reference evidence="2" key="1">
    <citation type="journal article" date="2019" name="Int. J. Syst. Evol. Microbiol.">
        <title>The Global Catalogue of Microorganisms (GCM) 10K type strain sequencing project: providing services to taxonomists for standard genome sequencing and annotation.</title>
        <authorList>
            <consortium name="The Broad Institute Genomics Platform"/>
            <consortium name="The Broad Institute Genome Sequencing Center for Infectious Disease"/>
            <person name="Wu L."/>
            <person name="Ma J."/>
        </authorList>
    </citation>
    <scope>NUCLEOTIDE SEQUENCE [LARGE SCALE GENOMIC DNA]</scope>
    <source>
        <strain evidence="2">KCTC 52141</strain>
    </source>
</reference>
<evidence type="ECO:0000313" key="1">
    <source>
        <dbReference type="EMBL" id="MFC3153673.1"/>
    </source>
</evidence>
<accession>A0ABV7HLT5</accession>
<dbReference type="Gene3D" id="3.40.190.10">
    <property type="entry name" value="Periplasmic binding protein-like II"/>
    <property type="match status" value="2"/>
</dbReference>
<comment type="caution">
    <text evidence="1">The sequence shown here is derived from an EMBL/GenBank/DDBJ whole genome shotgun (WGS) entry which is preliminary data.</text>
</comment>
<gene>
    <name evidence="1" type="ORF">ACFOEB_00530</name>
</gene>
<name>A0ABV7HLT5_9GAMM</name>
<keyword evidence="2" id="KW-1185">Reference proteome</keyword>
<dbReference type="RefSeq" id="WP_382413549.1">
    <property type="nucleotide sequence ID" value="NZ_AP031500.1"/>
</dbReference>
<evidence type="ECO:0000313" key="2">
    <source>
        <dbReference type="Proteomes" id="UP001595548"/>
    </source>
</evidence>